<dbReference type="Pfam" id="PF00668">
    <property type="entry name" value="Condensation"/>
    <property type="match status" value="1"/>
</dbReference>
<dbReference type="GO" id="GO:0043041">
    <property type="term" value="P:amino acid activation for nonribosomal peptide biosynthetic process"/>
    <property type="evidence" value="ECO:0007669"/>
    <property type="project" value="TreeGrafter"/>
</dbReference>
<dbReference type="InterPro" id="IPR023213">
    <property type="entry name" value="CAT-like_dom_sf"/>
</dbReference>
<evidence type="ECO:0000256" key="3">
    <source>
        <dbReference type="ARBA" id="ARBA00022553"/>
    </source>
</evidence>
<comment type="cofactor">
    <cofactor evidence="1">
        <name>pantetheine 4'-phosphate</name>
        <dbReference type="ChEBI" id="CHEBI:47942"/>
    </cofactor>
</comment>
<evidence type="ECO:0000313" key="5">
    <source>
        <dbReference type="EMBL" id="SDZ01876.1"/>
    </source>
</evidence>
<dbReference type="InterPro" id="IPR001031">
    <property type="entry name" value="Thioesterase"/>
</dbReference>
<dbReference type="Pfam" id="PF00550">
    <property type="entry name" value="PP-binding"/>
    <property type="match status" value="1"/>
</dbReference>
<keyword evidence="3" id="KW-0597">Phosphoprotein</keyword>
<proteinExistence type="predicted"/>
<organism evidence="5 6">
    <name type="scientific">Amycolatopsis xylanica</name>
    <dbReference type="NCBI Taxonomy" id="589385"/>
    <lineage>
        <taxon>Bacteria</taxon>
        <taxon>Bacillati</taxon>
        <taxon>Actinomycetota</taxon>
        <taxon>Actinomycetes</taxon>
        <taxon>Pseudonocardiales</taxon>
        <taxon>Pseudonocardiaceae</taxon>
        <taxon>Amycolatopsis</taxon>
    </lineage>
</organism>
<reference evidence="5 6" key="1">
    <citation type="submission" date="2016-10" db="EMBL/GenBank/DDBJ databases">
        <authorList>
            <person name="de Groot N.N."/>
        </authorList>
    </citation>
    <scope>NUCLEOTIDE SEQUENCE [LARGE SCALE GENOMIC DNA]</scope>
    <source>
        <strain evidence="5 6">CPCC 202699</strain>
    </source>
</reference>
<dbReference type="Gene3D" id="3.40.50.1820">
    <property type="entry name" value="alpha/beta hydrolase"/>
    <property type="match status" value="1"/>
</dbReference>
<dbReference type="InterPro" id="IPR036736">
    <property type="entry name" value="ACP-like_sf"/>
</dbReference>
<name>A0A1H3PLD6_9PSEU</name>
<dbReference type="SUPFAM" id="SSF47336">
    <property type="entry name" value="ACP-like"/>
    <property type="match status" value="1"/>
</dbReference>
<evidence type="ECO:0000256" key="2">
    <source>
        <dbReference type="ARBA" id="ARBA00022450"/>
    </source>
</evidence>
<accession>A0A1H3PLD6</accession>
<dbReference type="Pfam" id="PF00975">
    <property type="entry name" value="Thioesterase"/>
    <property type="match status" value="1"/>
</dbReference>
<dbReference type="GO" id="GO:0044550">
    <property type="term" value="P:secondary metabolite biosynthetic process"/>
    <property type="evidence" value="ECO:0007669"/>
    <property type="project" value="TreeGrafter"/>
</dbReference>
<evidence type="ECO:0000313" key="6">
    <source>
        <dbReference type="Proteomes" id="UP000199515"/>
    </source>
</evidence>
<dbReference type="STRING" id="589385.SAMN05421504_108280"/>
<keyword evidence="2" id="KW-0596">Phosphopantetheine</keyword>
<dbReference type="Gene3D" id="1.10.1200.10">
    <property type="entry name" value="ACP-like"/>
    <property type="match status" value="1"/>
</dbReference>
<dbReference type="Gene3D" id="3.30.559.10">
    <property type="entry name" value="Chloramphenicol acetyltransferase-like domain"/>
    <property type="match status" value="1"/>
</dbReference>
<dbReference type="InterPro" id="IPR009081">
    <property type="entry name" value="PP-bd_ACP"/>
</dbReference>
<dbReference type="InterPro" id="IPR029058">
    <property type="entry name" value="AB_hydrolase_fold"/>
</dbReference>
<dbReference type="GO" id="GO:0005829">
    <property type="term" value="C:cytosol"/>
    <property type="evidence" value="ECO:0007669"/>
    <property type="project" value="TreeGrafter"/>
</dbReference>
<protein>
    <submittedName>
        <fullName evidence="5">HxxPF-repeated domain-containing protein</fullName>
    </submittedName>
</protein>
<dbReference type="Proteomes" id="UP000199515">
    <property type="component" value="Unassembled WGS sequence"/>
</dbReference>
<evidence type="ECO:0000259" key="4">
    <source>
        <dbReference type="PROSITE" id="PS50075"/>
    </source>
</evidence>
<dbReference type="Gene3D" id="3.30.559.30">
    <property type="entry name" value="Nonribosomal peptide synthetase, condensation domain"/>
    <property type="match status" value="1"/>
</dbReference>
<dbReference type="InterPro" id="IPR001242">
    <property type="entry name" value="Condensation_dom"/>
</dbReference>
<dbReference type="GO" id="GO:0031177">
    <property type="term" value="F:phosphopantetheine binding"/>
    <property type="evidence" value="ECO:0007669"/>
    <property type="project" value="InterPro"/>
</dbReference>
<dbReference type="InterPro" id="IPR020806">
    <property type="entry name" value="PKS_PP-bd"/>
</dbReference>
<sequence length="772" mass="82366">MHMGVEHGTTTATPSQAAMWWLHQRAKDKSVYHITWRLVAERAIDQAALAAAWQWVVDRHEVLRTSVVREDEDVRLRVRPQLRAFVRQVDTDETASEELLSLLAEEAQQQPMSLEEAPLARLASVRAGDRHELLLTVHHLLLDGWGLQLLVEDLSTAYAAAVAGTEPRFDFEPEPFSQYAVRQQAGAPWTADVEYWRERLDGASATTIAASTDAEFVPGAPGVVFRHTFGEAATAGIAALAKRAFATPFAVFQAAMHIVLARGGAGPDVTIGTELANRMTPQEQGVVGYLANLCLSRGHVADTDSVADVVTAARDDAWATIAHQAAPYPVVFGALPEETRHRLTDDCPVGLSHLGPIGTGLVLGDVGLSLQPSPNRAARADFSISTWEADGQYHAEIEYNTGRYDRATAEALLADLETVLAADPDQLVGGIEVTTRSTPARTERAVAAAPAGHGGSDTWRHVDAVWADLLGKPPEGPDVDFFNAGGNSLLLLRLTAALEDATGVFIDAVEWLAEPTPRALVTLLSGTEDGPGEASTTVSLREGTGPHLHLVPGAGGSPGDFRAIVDALPANWRVTASREQEPATSVKELARRFAADLAAEGLEPDLLGGWSMGGLVAYEMSSESAKPLVLIDSPPPVGSTPEPEGELFAAFASAFTTGLPAVNGESAFRVRVLATWLAASGQPIPAETLDERWHAYARHARLGEAYVGPAELPVTALIVGADLDSAGCEDWAARFREPTVLRTGADHHGVLRDDVARQVAAAIAEFDQGRRG</sequence>
<feature type="domain" description="Carrier" evidence="4">
    <location>
        <begin position="453"/>
        <end position="528"/>
    </location>
</feature>
<gene>
    <name evidence="5" type="ORF">SAMN05421504_108280</name>
</gene>
<dbReference type="PROSITE" id="PS50075">
    <property type="entry name" value="CARRIER"/>
    <property type="match status" value="1"/>
</dbReference>
<dbReference type="PANTHER" id="PTHR45527">
    <property type="entry name" value="NONRIBOSOMAL PEPTIDE SYNTHETASE"/>
    <property type="match status" value="1"/>
</dbReference>
<evidence type="ECO:0000256" key="1">
    <source>
        <dbReference type="ARBA" id="ARBA00001957"/>
    </source>
</evidence>
<keyword evidence="6" id="KW-1185">Reference proteome</keyword>
<dbReference type="PANTHER" id="PTHR45527:SF1">
    <property type="entry name" value="FATTY ACID SYNTHASE"/>
    <property type="match status" value="1"/>
</dbReference>
<dbReference type="SMART" id="SM00823">
    <property type="entry name" value="PKS_PP"/>
    <property type="match status" value="1"/>
</dbReference>
<dbReference type="SUPFAM" id="SSF52777">
    <property type="entry name" value="CoA-dependent acyltransferases"/>
    <property type="match status" value="2"/>
</dbReference>
<dbReference type="AlphaFoldDB" id="A0A1H3PLD6"/>
<dbReference type="EMBL" id="FNON01000008">
    <property type="protein sequence ID" value="SDZ01876.1"/>
    <property type="molecule type" value="Genomic_DNA"/>
</dbReference>
<dbReference type="GO" id="GO:0008610">
    <property type="term" value="P:lipid biosynthetic process"/>
    <property type="evidence" value="ECO:0007669"/>
    <property type="project" value="UniProtKB-ARBA"/>
</dbReference>
<dbReference type="GO" id="GO:0003824">
    <property type="term" value="F:catalytic activity"/>
    <property type="evidence" value="ECO:0007669"/>
    <property type="project" value="InterPro"/>
</dbReference>
<dbReference type="SUPFAM" id="SSF53474">
    <property type="entry name" value="alpha/beta-Hydrolases"/>
    <property type="match status" value="1"/>
</dbReference>